<dbReference type="AlphaFoldDB" id="R9B3T2"/>
<dbReference type="EMBL" id="JAUMJH010000071">
    <property type="protein sequence ID" value="MDO3659064.1"/>
    <property type="molecule type" value="Genomic_DNA"/>
</dbReference>
<dbReference type="PATRIC" id="fig|1217699.3.peg.1567"/>
<organism evidence="1 3">
    <name type="scientific">Acinetobacter genomosp. 15BJ</name>
    <dbReference type="NCBI Taxonomy" id="106651"/>
    <lineage>
        <taxon>Bacteria</taxon>
        <taxon>Pseudomonadati</taxon>
        <taxon>Pseudomonadota</taxon>
        <taxon>Gammaproteobacteria</taxon>
        <taxon>Moraxellales</taxon>
        <taxon>Moraxellaceae</taxon>
        <taxon>Acinetobacter</taxon>
    </lineage>
</organism>
<comment type="caution">
    <text evidence="1">The sequence shown here is derived from an EMBL/GenBank/DDBJ whole genome shotgun (WGS) entry which is preliminary data.</text>
</comment>
<proteinExistence type="predicted"/>
<name>R9B3T2_9GAMM</name>
<gene>
    <name evidence="1" type="ORF">F896_01621</name>
    <name evidence="2" type="ORF">Q3V53_18135</name>
</gene>
<evidence type="ECO:0000313" key="3">
    <source>
        <dbReference type="Proteomes" id="UP000016203"/>
    </source>
</evidence>
<dbReference type="Proteomes" id="UP000016203">
    <property type="component" value="Unassembled WGS sequence"/>
</dbReference>
<keyword evidence="4" id="KW-1185">Reference proteome</keyword>
<accession>R9B3T2</accession>
<protein>
    <submittedName>
        <fullName evidence="1">Uncharacterized protein</fullName>
    </submittedName>
</protein>
<dbReference type="EMBL" id="AQFL01000009">
    <property type="protein sequence ID" value="EOR09087.1"/>
    <property type="molecule type" value="Genomic_DNA"/>
</dbReference>
<evidence type="ECO:0000313" key="2">
    <source>
        <dbReference type="EMBL" id="MDO3659064.1"/>
    </source>
</evidence>
<dbReference type="HOGENOM" id="CLU_1965723_0_0_6"/>
<reference evidence="2 4" key="2">
    <citation type="submission" date="2023-07" db="EMBL/GenBank/DDBJ databases">
        <title>A novel proteolytic Acinetobacter species.</title>
        <authorList>
            <person name="Nemec A."/>
            <person name="Radolfova-Krizova L."/>
        </authorList>
    </citation>
    <scope>NUCLEOTIDE SEQUENCE [LARGE SCALE GENOMIC DNA]</scope>
    <source>
        <strain evidence="2 4">NIPH 1865</strain>
    </source>
</reference>
<dbReference type="Proteomes" id="UP001168902">
    <property type="component" value="Unassembled WGS sequence"/>
</dbReference>
<dbReference type="OrthoDB" id="6705417at2"/>
<sequence>MSECQCDPQVVPDYTKVGFNGEGSNQLQSSNIKSTNTIESVQSQLKSTNVEALSLSACVGASYRNGDVCFNFPIFGNVCVGVPISIPANASLRVCGDVCTTWGIPTGLKITLYVNNQALWSGTVVGAC</sequence>
<dbReference type="RefSeq" id="WP_016163362.1">
    <property type="nucleotide sequence ID" value="NZ_JAKZGC010000003.1"/>
</dbReference>
<evidence type="ECO:0000313" key="4">
    <source>
        <dbReference type="Proteomes" id="UP001168902"/>
    </source>
</evidence>
<reference evidence="1 3" key="1">
    <citation type="submission" date="2013-03" db="EMBL/GenBank/DDBJ databases">
        <title>The Genome Sequence of Acinetobacter sp. CIP 110321.</title>
        <authorList>
            <consortium name="The Broad Institute Genome Sequencing Platform"/>
            <consortium name="The Broad Institute Genome Sequencing Center for Infectious Disease"/>
            <person name="Cerqueira G."/>
            <person name="Feldgarden M."/>
            <person name="Courvalin P."/>
            <person name="Perichon B."/>
            <person name="Grillot-Courvalin C."/>
            <person name="Clermont D."/>
            <person name="Rocha E."/>
            <person name="Yoon E.-J."/>
            <person name="Nemec A."/>
            <person name="Walker B."/>
            <person name="Young S.K."/>
            <person name="Zeng Q."/>
            <person name="Gargeya S."/>
            <person name="Fitzgerald M."/>
            <person name="Haas B."/>
            <person name="Abouelleil A."/>
            <person name="Alvarado L."/>
            <person name="Arachchi H.M."/>
            <person name="Berlin A.M."/>
            <person name="Chapman S.B."/>
            <person name="Dewar J."/>
            <person name="Goldberg J."/>
            <person name="Griggs A."/>
            <person name="Gujja S."/>
            <person name="Hansen M."/>
            <person name="Howarth C."/>
            <person name="Imamovic A."/>
            <person name="Larimer J."/>
            <person name="McCowan C."/>
            <person name="Murphy C."/>
            <person name="Neiman D."/>
            <person name="Pearson M."/>
            <person name="Priest M."/>
            <person name="Roberts A."/>
            <person name="Saif S."/>
            <person name="Shea T."/>
            <person name="Sisk P."/>
            <person name="Sykes S."/>
            <person name="Wortman J."/>
            <person name="Nusbaum C."/>
            <person name="Birren B."/>
        </authorList>
    </citation>
    <scope>NUCLEOTIDE SEQUENCE [LARGE SCALE GENOMIC DNA]</scope>
    <source>
        <strain evidence="1 3">CIP 110321</strain>
    </source>
</reference>
<evidence type="ECO:0000313" key="1">
    <source>
        <dbReference type="EMBL" id="EOR09087.1"/>
    </source>
</evidence>